<dbReference type="PANTHER" id="PTHR45913:SF5">
    <property type="entry name" value="GENERAL TRANSCRIPTION FACTOR II-I REPEAT DOMAIN-CONTAINING PROTEIN 2A-LIKE PROTEIN"/>
    <property type="match status" value="1"/>
</dbReference>
<dbReference type="PANTHER" id="PTHR45913">
    <property type="entry name" value="EPM2A-INTERACTING PROTEIN 1"/>
    <property type="match status" value="1"/>
</dbReference>
<name>A0A0C2JM00_THEKT</name>
<evidence type="ECO:0000313" key="2">
    <source>
        <dbReference type="Proteomes" id="UP000031668"/>
    </source>
</evidence>
<keyword evidence="2" id="KW-1185">Reference proteome</keyword>
<accession>A0A0C2JM00</accession>
<reference evidence="1 2" key="1">
    <citation type="journal article" date="2014" name="Genome Biol. Evol.">
        <title>The genome of the myxosporean Thelohanellus kitauei shows adaptations to nutrient acquisition within its fish host.</title>
        <authorList>
            <person name="Yang Y."/>
            <person name="Xiong J."/>
            <person name="Zhou Z."/>
            <person name="Huo F."/>
            <person name="Miao W."/>
            <person name="Ran C."/>
            <person name="Liu Y."/>
            <person name="Zhang J."/>
            <person name="Feng J."/>
            <person name="Wang M."/>
            <person name="Wang M."/>
            <person name="Wang L."/>
            <person name="Yao B."/>
        </authorList>
    </citation>
    <scope>NUCLEOTIDE SEQUENCE [LARGE SCALE GENOMIC DNA]</scope>
    <source>
        <strain evidence="1">Wuqing</strain>
    </source>
</reference>
<comment type="caution">
    <text evidence="1">The sequence shown here is derived from an EMBL/GenBank/DDBJ whole genome shotgun (WGS) entry which is preliminary data.</text>
</comment>
<dbReference type="EMBL" id="JWZT01002080">
    <property type="protein sequence ID" value="KII70408.1"/>
    <property type="molecule type" value="Genomic_DNA"/>
</dbReference>
<proteinExistence type="predicted"/>
<dbReference type="AlphaFoldDB" id="A0A0C2JM00"/>
<protein>
    <submittedName>
        <fullName evidence="1">Uncharacterized protein</fullName>
    </submittedName>
</protein>
<organism evidence="1 2">
    <name type="scientific">Thelohanellus kitauei</name>
    <name type="common">Myxosporean</name>
    <dbReference type="NCBI Taxonomy" id="669202"/>
    <lineage>
        <taxon>Eukaryota</taxon>
        <taxon>Metazoa</taxon>
        <taxon>Cnidaria</taxon>
        <taxon>Myxozoa</taxon>
        <taxon>Myxosporea</taxon>
        <taxon>Bivalvulida</taxon>
        <taxon>Platysporina</taxon>
        <taxon>Myxobolidae</taxon>
        <taxon>Thelohanellus</taxon>
    </lineage>
</organism>
<evidence type="ECO:0000313" key="1">
    <source>
        <dbReference type="EMBL" id="KII70408.1"/>
    </source>
</evidence>
<dbReference type="OrthoDB" id="1101576at2759"/>
<gene>
    <name evidence="1" type="ORF">RF11_09669</name>
</gene>
<sequence length="127" mass="14072">MDELATRIEEDSSDLLPTHFFMNSHEESASVFKKVKSFVAVSVAIAERKYISHIAQLEVFILGVDKCINVRETFVELTPMKNTTTTDDVYQSLAGDNGRLGVDLKQVVGLVTDGEPQIIDRKVVVAT</sequence>
<dbReference type="Proteomes" id="UP000031668">
    <property type="component" value="Unassembled WGS sequence"/>
</dbReference>